<dbReference type="AlphaFoldDB" id="A0A2N8SQI2"/>
<reference evidence="1 2" key="1">
    <citation type="submission" date="2018-01" db="EMBL/GenBank/DDBJ databases">
        <title>Denitrification phenotypes of diverse strains of Pseudomonas stutzeri.</title>
        <authorList>
            <person name="Milligan D.A."/>
            <person name="Bergaust L."/>
            <person name="Bakken L.R."/>
            <person name="Frostegard A."/>
        </authorList>
    </citation>
    <scope>NUCLEOTIDE SEQUENCE [LARGE SCALE GENOMIC DNA]</scope>
    <source>
        <strain evidence="1 2">28a3</strain>
    </source>
</reference>
<dbReference type="OrthoDB" id="9804993at2"/>
<dbReference type="Pfam" id="PF06821">
    <property type="entry name" value="Ser_hydrolase"/>
    <property type="match status" value="1"/>
</dbReference>
<name>A0A2N8SQI2_STUST</name>
<dbReference type="GO" id="GO:0016787">
    <property type="term" value="F:hydrolase activity"/>
    <property type="evidence" value="ECO:0007669"/>
    <property type="project" value="InterPro"/>
</dbReference>
<evidence type="ECO:0008006" key="3">
    <source>
        <dbReference type="Google" id="ProtNLM"/>
    </source>
</evidence>
<dbReference type="SUPFAM" id="SSF53474">
    <property type="entry name" value="alpha/beta-Hydrolases"/>
    <property type="match status" value="1"/>
</dbReference>
<proteinExistence type="predicted"/>
<protein>
    <recommendedName>
        <fullName evidence="3">Alpha/beta hydrolase</fullName>
    </recommendedName>
</protein>
<sequence>MKVLILPGIGNSGPEHWQSHWEQSHGNYTRVNQLSWDNPSCLEWVASLEESVKTSGPNTILVAHSLACLLVAHWAVKTNLEIRAALLVAVPNPKSPIFPTEAVGFAPLPMHRLPFESIIVASTNDQYGGIEFSEKCASAWGSCLINIGEAGHINSSSGLGAWPEGHVFLQQLQSNQTA</sequence>
<dbReference type="Gene3D" id="3.40.50.1820">
    <property type="entry name" value="alpha/beta hydrolase"/>
    <property type="match status" value="1"/>
</dbReference>
<comment type="caution">
    <text evidence="1">The sequence shown here is derived from an EMBL/GenBank/DDBJ whole genome shotgun (WGS) entry which is preliminary data.</text>
</comment>
<dbReference type="EMBL" id="POUW01000005">
    <property type="protein sequence ID" value="PNG04754.1"/>
    <property type="molecule type" value="Genomic_DNA"/>
</dbReference>
<dbReference type="InterPro" id="IPR010662">
    <property type="entry name" value="RBBP9/YdeN"/>
</dbReference>
<accession>A0A2N8SQI2</accession>
<dbReference type="RefSeq" id="WP_102847000.1">
    <property type="nucleotide sequence ID" value="NZ_JAMOIG010000031.1"/>
</dbReference>
<evidence type="ECO:0000313" key="1">
    <source>
        <dbReference type="EMBL" id="PNG04754.1"/>
    </source>
</evidence>
<evidence type="ECO:0000313" key="2">
    <source>
        <dbReference type="Proteomes" id="UP000235897"/>
    </source>
</evidence>
<gene>
    <name evidence="1" type="ORF">CXL00_13865</name>
</gene>
<organism evidence="1 2">
    <name type="scientific">Stutzerimonas stutzeri</name>
    <name type="common">Pseudomonas stutzeri</name>
    <dbReference type="NCBI Taxonomy" id="316"/>
    <lineage>
        <taxon>Bacteria</taxon>
        <taxon>Pseudomonadati</taxon>
        <taxon>Pseudomonadota</taxon>
        <taxon>Gammaproteobacteria</taxon>
        <taxon>Pseudomonadales</taxon>
        <taxon>Pseudomonadaceae</taxon>
        <taxon>Stutzerimonas</taxon>
    </lineage>
</organism>
<dbReference type="Proteomes" id="UP000235897">
    <property type="component" value="Unassembled WGS sequence"/>
</dbReference>
<dbReference type="InterPro" id="IPR029058">
    <property type="entry name" value="AB_hydrolase_fold"/>
</dbReference>